<evidence type="ECO:0008006" key="3">
    <source>
        <dbReference type="Google" id="ProtNLM"/>
    </source>
</evidence>
<dbReference type="InterPro" id="IPR036397">
    <property type="entry name" value="RNaseH_sf"/>
</dbReference>
<comment type="caution">
    <text evidence="1">The sequence shown here is derived from an EMBL/GenBank/DDBJ whole genome shotgun (WGS) entry which is preliminary data.</text>
</comment>
<dbReference type="AlphaFoldDB" id="A0A821XLM2"/>
<dbReference type="GO" id="GO:0003676">
    <property type="term" value="F:nucleic acid binding"/>
    <property type="evidence" value="ECO:0007669"/>
    <property type="project" value="InterPro"/>
</dbReference>
<keyword evidence="2" id="KW-1185">Reference proteome</keyword>
<reference evidence="1" key="1">
    <citation type="submission" date="2021-02" db="EMBL/GenBank/DDBJ databases">
        <authorList>
            <person name="Steward A R."/>
        </authorList>
    </citation>
    <scope>NUCLEOTIDE SEQUENCE</scope>
</reference>
<dbReference type="OrthoDB" id="9971063at2759"/>
<dbReference type="EMBL" id="CAJOBZ010000068">
    <property type="protein sequence ID" value="CAF4943955.1"/>
    <property type="molecule type" value="Genomic_DNA"/>
</dbReference>
<dbReference type="Proteomes" id="UP000663880">
    <property type="component" value="Unassembled WGS sequence"/>
</dbReference>
<proteinExistence type="predicted"/>
<sequence>MLERLNNFNNVMFSDEANFHLNGHVNKQNCRFWSATYPRRMHERLLHSPMLVMWAGITSTGIVGPYLFEDETGQAMTVRLGNSCYMITAFLCQLYKNNTNTSKVWFQQATCHTARVSIELLKNVSRKTQFDKGGY</sequence>
<organism evidence="1 2">
    <name type="scientific">Pieris macdunnoughi</name>
    <dbReference type="NCBI Taxonomy" id="345717"/>
    <lineage>
        <taxon>Eukaryota</taxon>
        <taxon>Metazoa</taxon>
        <taxon>Ecdysozoa</taxon>
        <taxon>Arthropoda</taxon>
        <taxon>Hexapoda</taxon>
        <taxon>Insecta</taxon>
        <taxon>Pterygota</taxon>
        <taxon>Neoptera</taxon>
        <taxon>Endopterygota</taxon>
        <taxon>Lepidoptera</taxon>
        <taxon>Glossata</taxon>
        <taxon>Ditrysia</taxon>
        <taxon>Papilionoidea</taxon>
        <taxon>Pieridae</taxon>
        <taxon>Pierinae</taxon>
        <taxon>Pieris</taxon>
    </lineage>
</organism>
<protein>
    <recommendedName>
        <fullName evidence="3">Transposase</fullName>
    </recommendedName>
</protein>
<evidence type="ECO:0000313" key="2">
    <source>
        <dbReference type="Proteomes" id="UP000663880"/>
    </source>
</evidence>
<gene>
    <name evidence="1" type="ORF">PMACD_LOCUS14993</name>
</gene>
<name>A0A821XLM2_9NEOP</name>
<accession>A0A821XLM2</accession>
<evidence type="ECO:0000313" key="1">
    <source>
        <dbReference type="EMBL" id="CAF4943955.1"/>
    </source>
</evidence>
<dbReference type="PANTHER" id="PTHR47326:SF1">
    <property type="entry name" value="HTH PSQ-TYPE DOMAIN-CONTAINING PROTEIN"/>
    <property type="match status" value="1"/>
</dbReference>
<dbReference type="PANTHER" id="PTHR47326">
    <property type="entry name" value="TRANSPOSABLE ELEMENT TC3 TRANSPOSASE-LIKE PROTEIN"/>
    <property type="match status" value="1"/>
</dbReference>
<dbReference type="Gene3D" id="3.30.420.10">
    <property type="entry name" value="Ribonuclease H-like superfamily/Ribonuclease H"/>
    <property type="match status" value="1"/>
</dbReference>